<evidence type="ECO:0000256" key="7">
    <source>
        <dbReference type="RuleBase" id="RU361154"/>
    </source>
</evidence>
<dbReference type="InterPro" id="IPR050347">
    <property type="entry name" value="Bact_Beta-galactosidase"/>
</dbReference>
<evidence type="ECO:0000256" key="1">
    <source>
        <dbReference type="ARBA" id="ARBA00001412"/>
    </source>
</evidence>
<dbReference type="Pfam" id="PF02836">
    <property type="entry name" value="Glyco_hydro_2_C"/>
    <property type="match status" value="1"/>
</dbReference>
<gene>
    <name evidence="10" type="ORF">GNLVRS02_ARAD1D30382g</name>
</gene>
<dbReference type="InterPro" id="IPR036156">
    <property type="entry name" value="Beta-gal/glucu_dom_sf"/>
</dbReference>
<evidence type="ECO:0000256" key="8">
    <source>
        <dbReference type="SAM" id="MobiDB-lite"/>
    </source>
</evidence>
<dbReference type="Gene3D" id="2.70.98.10">
    <property type="match status" value="1"/>
</dbReference>
<dbReference type="InterPro" id="IPR006104">
    <property type="entry name" value="Glyco_hydro_2_N"/>
</dbReference>
<dbReference type="SUPFAM" id="SSF74650">
    <property type="entry name" value="Galactose mutarotase-like"/>
    <property type="match status" value="1"/>
</dbReference>
<evidence type="ECO:0000259" key="9">
    <source>
        <dbReference type="SMART" id="SM01038"/>
    </source>
</evidence>
<dbReference type="GO" id="GO:0030246">
    <property type="term" value="F:carbohydrate binding"/>
    <property type="evidence" value="ECO:0007669"/>
    <property type="project" value="InterPro"/>
</dbReference>
<dbReference type="PROSITE" id="PS00608">
    <property type="entry name" value="GLYCOSYL_HYDROL_F2_2"/>
    <property type="match status" value="1"/>
</dbReference>
<dbReference type="InterPro" id="IPR006103">
    <property type="entry name" value="Glyco_hydro_2_cat"/>
</dbReference>
<dbReference type="PRINTS" id="PR00132">
    <property type="entry name" value="GLHYDRLASE2"/>
</dbReference>
<dbReference type="PANTHER" id="PTHR46323:SF2">
    <property type="entry name" value="BETA-GALACTOSIDASE"/>
    <property type="match status" value="1"/>
</dbReference>
<feature type="compositionally biased region" description="Polar residues" evidence="8">
    <location>
        <begin position="424"/>
        <end position="441"/>
    </location>
</feature>
<evidence type="ECO:0000256" key="5">
    <source>
        <dbReference type="ARBA" id="ARBA00023295"/>
    </source>
</evidence>
<proteinExistence type="inferred from homology"/>
<dbReference type="PhylomeDB" id="A0A060TAZ3"/>
<dbReference type="Pfam" id="PF16353">
    <property type="entry name" value="LacZ_4"/>
    <property type="match status" value="1"/>
</dbReference>
<evidence type="ECO:0000256" key="4">
    <source>
        <dbReference type="ARBA" id="ARBA00022801"/>
    </source>
</evidence>
<dbReference type="Gene3D" id="3.20.20.80">
    <property type="entry name" value="Glycosidases"/>
    <property type="match status" value="1"/>
</dbReference>
<accession>A0A060TAZ3</accession>
<dbReference type="InterPro" id="IPR013783">
    <property type="entry name" value="Ig-like_fold"/>
</dbReference>
<keyword evidence="5 7" id="KW-0326">Glycosidase</keyword>
<dbReference type="EC" id="3.2.1.23" evidence="3"/>
<dbReference type="Gene3D" id="2.60.40.10">
    <property type="entry name" value="Immunoglobulins"/>
    <property type="match status" value="2"/>
</dbReference>
<feature type="region of interest" description="Disordered" evidence="8">
    <location>
        <begin position="421"/>
        <end position="443"/>
    </location>
</feature>
<keyword evidence="4 7" id="KW-0378">Hydrolase</keyword>
<organism evidence="10">
    <name type="scientific">Blastobotrys adeninivorans</name>
    <name type="common">Yeast</name>
    <name type="synonym">Arxula adeninivorans</name>
    <dbReference type="NCBI Taxonomy" id="409370"/>
    <lineage>
        <taxon>Eukaryota</taxon>
        <taxon>Fungi</taxon>
        <taxon>Dikarya</taxon>
        <taxon>Ascomycota</taxon>
        <taxon>Saccharomycotina</taxon>
        <taxon>Dipodascomycetes</taxon>
        <taxon>Dipodascales</taxon>
        <taxon>Trichomonascaceae</taxon>
        <taxon>Blastobotrys</taxon>
    </lineage>
</organism>
<dbReference type="InterPro" id="IPR008979">
    <property type="entry name" value="Galactose-bd-like_sf"/>
</dbReference>
<dbReference type="AlphaFoldDB" id="A0A060TAZ3"/>
<dbReference type="PANTHER" id="PTHR46323">
    <property type="entry name" value="BETA-GALACTOSIDASE"/>
    <property type="match status" value="1"/>
</dbReference>
<comment type="similarity">
    <text evidence="2 7">Belongs to the glycosyl hydrolase 2 family.</text>
</comment>
<dbReference type="InterPro" id="IPR023232">
    <property type="entry name" value="Glyco_hydro_2_AS"/>
</dbReference>
<dbReference type="InterPro" id="IPR004199">
    <property type="entry name" value="B-gal_small/dom_5"/>
</dbReference>
<dbReference type="Gene3D" id="2.60.120.260">
    <property type="entry name" value="Galactose-binding domain-like"/>
    <property type="match status" value="1"/>
</dbReference>
<dbReference type="InterPro" id="IPR032312">
    <property type="entry name" value="LacZ_4"/>
</dbReference>
<dbReference type="SMART" id="SM01038">
    <property type="entry name" value="Bgal_small_N"/>
    <property type="match status" value="1"/>
</dbReference>
<dbReference type="Pfam" id="PF02929">
    <property type="entry name" value="Bgal_small_N"/>
    <property type="match status" value="1"/>
</dbReference>
<dbReference type="SUPFAM" id="SSF49303">
    <property type="entry name" value="beta-Galactosidase/glucuronidase domain"/>
    <property type="match status" value="2"/>
</dbReference>
<name>A0A060TAZ3_BLAAD</name>
<dbReference type="InterPro" id="IPR023230">
    <property type="entry name" value="Glyco_hydro_2_CS"/>
</dbReference>
<sequence>MDQDWVFVSSSASKNEMSMEEYIEELKGFIENPELIHKHKLPPRAYYIPPTSQSLNGEWNFSLYPYVAAALHDALNPPEHLSNSSTIAVPGHWQLQGFGKPMYTNINYPFQVNPPYVPTENPTGVYRKTFRLTEGPNRVYRVRFDGVDSACYAFLNGQFIGFSKGSRNPAEFEISRKLNREGDNVLTVVVCQWCDGSYIEDQDQWWLSGIFRDVTVISYDPKGHIEDFEIETRAISNNIANLKLELGLLTTVSTAVQVRITPKPNPGEPSAQTAEGVSQFAQAHASQSTMILAFDIRNPRLWSAETPNLYDVEILLLDEESVIDKITTHLGVRTTQVDGEVLLVNGKPIMFKGANRHDDHPIKGRAISSEDVKHDLVTMKRHNINAVRCSHYPSHPSLYYWADVLGLYVVAEADLECHGFGSSRRGNSRPSDPNTPPSRTNPIIYHRSEDYTTNNPQWKQAYLDRAIQMVYRDRNHPCVVMWSLGNEAFFGSNHIAMYRWIKAKFPYWPVHYEQDHNDTTMDVYSRMYPGHDYVAQVGKDKNQKPFILCEYAHAMGNGPGGMDEYQELFYKFRRNQGGFIWEWANHGLVKPVPNGDGETYYAYGGDFDEPIHDGTFVMDGICDSEHNPTPGLIQAKGVFRPANFSFTRKAKDEVQVVVENLNTFTSFEGHYLRLTVEALPKGPFFNRQSEPLTSLDIYAPHFTGPKPLVVTLPQYPKANYNLVVTASLRLAKDTSWADKDHEVAFGQYLVSDPADDRSQNKPWRLKRPVWFKSSPAIKAASESEAPELHAHPQISTSETALHYEIKAAGGYIIKFDKTTGSITEMSKNGVPVALKGPELGFWRAPTDNDLGGDAKDWKGYQVHNLTTSTDFMTFEVCVDVDPGRALNEARVQVHHWCAPPQLQWGIQARATYNVVSEYVGNQYVLEIETRMDYNFKGYIPPTMPRLGLDFVLDDNLDKVTWVGKGPGETYPDSKTGAKVGLFNAPRSDLFYSYEVPQENGNRSEVQWVTISSGTEDPVSLTAKPLEDGDLINFNVQPYSQAELEQAGHPYELKKFEKRNHFRVDFRVHGLGTASCGPGVLDKYKLVPGTHKHGVKFILH</sequence>
<dbReference type="InterPro" id="IPR006101">
    <property type="entry name" value="Glyco_hydro_2"/>
</dbReference>
<dbReference type="Pfam" id="PF00703">
    <property type="entry name" value="Glyco_hydro_2"/>
    <property type="match status" value="1"/>
</dbReference>
<dbReference type="InterPro" id="IPR014718">
    <property type="entry name" value="GH-type_carb-bd"/>
</dbReference>
<protein>
    <recommendedName>
        <fullName evidence="3">beta-galactosidase</fullName>
        <ecNumber evidence="3">3.2.1.23</ecNumber>
    </recommendedName>
    <alternativeName>
        <fullName evidence="6">Lactase</fullName>
    </alternativeName>
</protein>
<evidence type="ECO:0000256" key="6">
    <source>
        <dbReference type="ARBA" id="ARBA00032230"/>
    </source>
</evidence>
<dbReference type="InterPro" id="IPR006102">
    <property type="entry name" value="Ig-like_GH2"/>
</dbReference>
<dbReference type="SUPFAM" id="SSF51445">
    <property type="entry name" value="(Trans)glycosidases"/>
    <property type="match status" value="1"/>
</dbReference>
<dbReference type="GO" id="GO:0005990">
    <property type="term" value="P:lactose catabolic process"/>
    <property type="evidence" value="ECO:0007669"/>
    <property type="project" value="TreeGrafter"/>
</dbReference>
<dbReference type="Pfam" id="PF02837">
    <property type="entry name" value="Glyco_hydro_2_N"/>
    <property type="match status" value="1"/>
</dbReference>
<evidence type="ECO:0000256" key="2">
    <source>
        <dbReference type="ARBA" id="ARBA00007401"/>
    </source>
</evidence>
<dbReference type="PROSITE" id="PS00719">
    <property type="entry name" value="GLYCOSYL_HYDROL_F2_1"/>
    <property type="match status" value="1"/>
</dbReference>
<feature type="domain" description="Beta galactosidase small chain/" evidence="9">
    <location>
        <begin position="804"/>
        <end position="1097"/>
    </location>
</feature>
<reference evidence="10" key="2">
    <citation type="submission" date="2014-06" db="EMBL/GenBank/DDBJ databases">
        <title>The complete genome of Blastobotrys (Arxula) adeninivorans LS3 - a yeast of biotechnological interest.</title>
        <authorList>
            <person name="Kunze G."/>
            <person name="Gaillardin C."/>
            <person name="Czernicka M."/>
            <person name="Durrens P."/>
            <person name="Martin T."/>
            <person name="Boer E."/>
            <person name="Gabaldon T."/>
            <person name="Cruz J."/>
            <person name="Talla E."/>
            <person name="Marck C."/>
            <person name="Goffeau A."/>
            <person name="Barbe V."/>
            <person name="Baret P."/>
            <person name="Baronian K."/>
            <person name="Beier S."/>
            <person name="Bleykasten C."/>
            <person name="Bode R."/>
            <person name="Casaregola S."/>
            <person name="Despons L."/>
            <person name="Fairhead C."/>
            <person name="Giersberg M."/>
            <person name="Gierski P."/>
            <person name="Hahnel U."/>
            <person name="Hartmann A."/>
            <person name="Jankowska D."/>
            <person name="Jubin C."/>
            <person name="Jung P."/>
            <person name="Lafontaine I."/>
            <person name="Leh-Louis V."/>
            <person name="Lemaire M."/>
            <person name="Marcet-Houben M."/>
            <person name="Mascher M."/>
            <person name="Morel G."/>
            <person name="Richard G.-F."/>
            <person name="Riechen J."/>
            <person name="Sacerdot C."/>
            <person name="Sarkar A."/>
            <person name="Savel G."/>
            <person name="Schacherer J."/>
            <person name="Sherman D."/>
            <person name="Straub M.-L."/>
            <person name="Stein N."/>
            <person name="Thierry A."/>
            <person name="Trautwein-Schult A."/>
            <person name="Westhof E."/>
            <person name="Worch S."/>
            <person name="Dujon B."/>
            <person name="Souciet J.-L."/>
            <person name="Wincker P."/>
            <person name="Scholz U."/>
            <person name="Neuveglise N."/>
        </authorList>
    </citation>
    <scope>NUCLEOTIDE SEQUENCE</scope>
    <source>
        <strain evidence="10">LS3</strain>
    </source>
</reference>
<evidence type="ECO:0000313" key="10">
    <source>
        <dbReference type="EMBL" id="CDP38245.1"/>
    </source>
</evidence>
<evidence type="ECO:0000256" key="3">
    <source>
        <dbReference type="ARBA" id="ARBA00012756"/>
    </source>
</evidence>
<dbReference type="GO" id="GO:0004565">
    <property type="term" value="F:beta-galactosidase activity"/>
    <property type="evidence" value="ECO:0007669"/>
    <property type="project" value="UniProtKB-EC"/>
</dbReference>
<dbReference type="InterPro" id="IPR017853">
    <property type="entry name" value="GH"/>
</dbReference>
<dbReference type="GO" id="GO:0009341">
    <property type="term" value="C:beta-galactosidase complex"/>
    <property type="evidence" value="ECO:0007669"/>
    <property type="project" value="InterPro"/>
</dbReference>
<reference evidence="10" key="1">
    <citation type="submission" date="2014-02" db="EMBL/GenBank/DDBJ databases">
        <authorList>
            <person name="Genoscope - CEA"/>
        </authorList>
    </citation>
    <scope>NUCLEOTIDE SEQUENCE</scope>
    <source>
        <strain evidence="10">LS3</strain>
    </source>
</reference>
<comment type="catalytic activity">
    <reaction evidence="1">
        <text>Hydrolysis of terminal non-reducing beta-D-galactose residues in beta-D-galactosides.</text>
        <dbReference type="EC" id="3.2.1.23"/>
    </reaction>
</comment>
<dbReference type="InterPro" id="IPR011013">
    <property type="entry name" value="Gal_mutarotase_sf_dom"/>
</dbReference>
<dbReference type="EMBL" id="HG937694">
    <property type="protein sequence ID" value="CDP38245.1"/>
    <property type="molecule type" value="Genomic_DNA"/>
</dbReference>
<dbReference type="SUPFAM" id="SSF49785">
    <property type="entry name" value="Galactose-binding domain-like"/>
    <property type="match status" value="1"/>
</dbReference>